<evidence type="ECO:0000313" key="4">
    <source>
        <dbReference type="EMBL" id="KAF5951889.1"/>
    </source>
</evidence>
<gene>
    <name evidence="4" type="ORF">HYC85_009833</name>
</gene>
<dbReference type="PROSITE" id="PS50157">
    <property type="entry name" value="ZINC_FINGER_C2H2_2"/>
    <property type="match status" value="2"/>
</dbReference>
<dbReference type="Gene3D" id="3.30.160.60">
    <property type="entry name" value="Classic Zinc Finger"/>
    <property type="match status" value="1"/>
</dbReference>
<accession>A0A7J7HGQ3</accession>
<feature type="compositionally biased region" description="Low complexity" evidence="2">
    <location>
        <begin position="139"/>
        <end position="157"/>
    </location>
</feature>
<keyword evidence="1" id="KW-0862">Zinc</keyword>
<feature type="region of interest" description="Disordered" evidence="2">
    <location>
        <begin position="578"/>
        <end position="597"/>
    </location>
</feature>
<dbReference type="InterPro" id="IPR013087">
    <property type="entry name" value="Znf_C2H2_type"/>
</dbReference>
<dbReference type="Proteomes" id="UP000593564">
    <property type="component" value="Unassembled WGS sequence"/>
</dbReference>
<dbReference type="PANTHER" id="PTHR37701">
    <property type="entry name" value="METHYL-CPG-BINDING DOMAIN-CONTAINING PROTEIN 8"/>
    <property type="match status" value="1"/>
</dbReference>
<evidence type="ECO:0000259" key="3">
    <source>
        <dbReference type="PROSITE" id="PS50157"/>
    </source>
</evidence>
<dbReference type="GO" id="GO:0008270">
    <property type="term" value="F:zinc ion binding"/>
    <property type="evidence" value="ECO:0007669"/>
    <property type="project" value="UniProtKB-KW"/>
</dbReference>
<dbReference type="PROSITE" id="PS00028">
    <property type="entry name" value="ZINC_FINGER_C2H2_1"/>
    <property type="match status" value="2"/>
</dbReference>
<proteinExistence type="predicted"/>
<dbReference type="EMBL" id="JACBKZ010000004">
    <property type="protein sequence ID" value="KAF5951889.1"/>
    <property type="molecule type" value="Genomic_DNA"/>
</dbReference>
<feature type="domain" description="C2H2-type" evidence="3">
    <location>
        <begin position="501"/>
        <end position="523"/>
    </location>
</feature>
<dbReference type="InterPro" id="IPR037472">
    <property type="entry name" value="MBD8"/>
</dbReference>
<evidence type="ECO:0000313" key="5">
    <source>
        <dbReference type="Proteomes" id="UP000593564"/>
    </source>
</evidence>
<comment type="caution">
    <text evidence="4">The sequence shown here is derived from an EMBL/GenBank/DDBJ whole genome shotgun (WGS) entry which is preliminary data.</text>
</comment>
<reference evidence="4 5" key="2">
    <citation type="submission" date="2020-07" db="EMBL/GenBank/DDBJ databases">
        <title>Genome assembly of wild tea tree DASZ reveals pedigree and selection history of tea varieties.</title>
        <authorList>
            <person name="Zhang W."/>
        </authorList>
    </citation>
    <scope>NUCLEOTIDE SEQUENCE [LARGE SCALE GENOMIC DNA]</scope>
    <source>
        <strain evidence="5">cv. G240</strain>
        <tissue evidence="4">Leaf</tissue>
    </source>
</reference>
<feature type="compositionally biased region" description="Pro residues" evidence="2">
    <location>
        <begin position="158"/>
        <end position="167"/>
    </location>
</feature>
<evidence type="ECO:0000256" key="1">
    <source>
        <dbReference type="PROSITE-ProRule" id="PRU00042"/>
    </source>
</evidence>
<protein>
    <recommendedName>
        <fullName evidence="3">C2H2-type domain-containing protein</fullName>
    </recommendedName>
</protein>
<evidence type="ECO:0000256" key="2">
    <source>
        <dbReference type="SAM" id="MobiDB-lite"/>
    </source>
</evidence>
<feature type="region of interest" description="Disordered" evidence="2">
    <location>
        <begin position="606"/>
        <end position="626"/>
    </location>
</feature>
<keyword evidence="1" id="KW-0479">Metal-binding</keyword>
<feature type="region of interest" description="Disordered" evidence="2">
    <location>
        <begin position="125"/>
        <end position="175"/>
    </location>
</feature>
<dbReference type="PANTHER" id="PTHR37701:SF19">
    <property type="entry name" value="METHYL-CPG-BINDING DOMAIN PROTEIN"/>
    <property type="match status" value="1"/>
</dbReference>
<dbReference type="SMART" id="SM00355">
    <property type="entry name" value="ZnF_C2H2"/>
    <property type="match status" value="2"/>
</dbReference>
<dbReference type="AlphaFoldDB" id="A0A7J7HGQ3"/>
<reference evidence="5" key="1">
    <citation type="journal article" date="2020" name="Nat. Commun.">
        <title>Genome assembly of wild tea tree DASZ reveals pedigree and selection history of tea varieties.</title>
        <authorList>
            <person name="Zhang W."/>
            <person name="Zhang Y."/>
            <person name="Qiu H."/>
            <person name="Guo Y."/>
            <person name="Wan H."/>
            <person name="Zhang X."/>
            <person name="Scossa F."/>
            <person name="Alseekh S."/>
            <person name="Zhang Q."/>
            <person name="Wang P."/>
            <person name="Xu L."/>
            <person name="Schmidt M.H."/>
            <person name="Jia X."/>
            <person name="Li D."/>
            <person name="Zhu A."/>
            <person name="Guo F."/>
            <person name="Chen W."/>
            <person name="Ni D."/>
            <person name="Usadel B."/>
            <person name="Fernie A.R."/>
            <person name="Wen W."/>
        </authorList>
    </citation>
    <scope>NUCLEOTIDE SEQUENCE [LARGE SCALE GENOMIC DNA]</scope>
    <source>
        <strain evidence="5">cv. G240</strain>
    </source>
</reference>
<keyword evidence="5" id="KW-1185">Reference proteome</keyword>
<feature type="domain" description="C2H2-type" evidence="3">
    <location>
        <begin position="454"/>
        <end position="482"/>
    </location>
</feature>
<name>A0A7J7HGQ3_CAMSI</name>
<organism evidence="4 5">
    <name type="scientific">Camellia sinensis</name>
    <name type="common">Tea plant</name>
    <name type="synonym">Thea sinensis</name>
    <dbReference type="NCBI Taxonomy" id="4442"/>
    <lineage>
        <taxon>Eukaryota</taxon>
        <taxon>Viridiplantae</taxon>
        <taxon>Streptophyta</taxon>
        <taxon>Embryophyta</taxon>
        <taxon>Tracheophyta</taxon>
        <taxon>Spermatophyta</taxon>
        <taxon>Magnoliopsida</taxon>
        <taxon>eudicotyledons</taxon>
        <taxon>Gunneridae</taxon>
        <taxon>Pentapetalae</taxon>
        <taxon>asterids</taxon>
        <taxon>Ericales</taxon>
        <taxon>Theaceae</taxon>
        <taxon>Camellia</taxon>
    </lineage>
</organism>
<keyword evidence="1" id="KW-0863">Zinc-finger</keyword>
<sequence length="878" mass="97108">MSIEQKNQATSTFAKFTDRLSEGMCARATTRILHVHSSEESCARPPPPPHNTQKMVTVPTTITTETPPPPPPCGPKLESLTHIDISKLSQSELHALSLCSSAAFDLRRTDDIISPQIDRTVFNESAGSRRQTYSRLRLDSSSSSSAAAVHRSRLPGLLPNPRPPPSLGPDDPEHAENKSIVNFLKQLITTANKIENSDRFLLAPPPQSVLSGDPESVPPPPDMQIVVYSGEMKRKRGRKPKPKDMENGGEIELEIVNKNGVVVDFRALENGDELYGAELRRRTVGLEKEEEVLGFLRNFEGQWGSRRKKRKIVDASEFGDSLPIGWKLLLGLKRREGQVSVYCRRYIRWSSLHNLHCPSGQQFVSCKEAASYLQSYFGLNDASQPSNQMGGNNQQVFGLASENHAGFVRQNDDLKQDTIPNSMLPSSSIPNVQEMEISLMEIDNLPDVEVRDLFECYKCNLSFDEKNTYLKHLMSVHQRTTRRYRLGSSIGEGVIIKDGKYECQICHKVFQERRSYNGHVGIHIRNCVRSSEELPGQAALLKCTESPSPSPSPSPDELPPRITKMDALIQIAQSSILETSTAEPDDQTNGGSSPNTLKVVTVPETHAANSDHKLSSDSGPNELENEDCMTTRAPDLSFNQHDGEYIMTDNKRVNSDHVSHVENNLAVVCTDPSDHPKFDQVEKHGNSEQEIGFGNSQLTTIHDVVTGTSGQIVEENVCQSGVADSSMPVVQSLPCFPLLTTILNKGENEFCTVDQKLDNVTAFDDLRLDEIEPLKFNFVNGQDSPSLPEVTMNLANDEGMEEGFNSSAGFETEAVMLNIAGRLQFTTVCVWCRTEFNHEAVDSETQSDSVGFMCPTCKAKISGQLNVLDSGLSMNSHL</sequence>